<dbReference type="PANTHER" id="PTHR31157">
    <property type="entry name" value="SCP DOMAIN-CONTAINING PROTEIN"/>
    <property type="match status" value="1"/>
</dbReference>
<evidence type="ECO:0000259" key="1">
    <source>
        <dbReference type="Pfam" id="PF00188"/>
    </source>
</evidence>
<sequence length="190" mass="20950">MNFTEPVASRPGDRHSVRVTRWLWSASLLGLVAIFLIPAAPVQASSENGAAVTRSTTGALTAEYFASRLFARTNYRRVARGCRPLRLDPALVLAAQRHSDLMSYTADLSHRLAGEGDLVARDVAAGYTHWRILAENLAWGQATPRAVFHDWVQSPEHRANLDNCRLRDVGFGVAFSGGRPWVTADFGRHL</sequence>
<dbReference type="AlphaFoldDB" id="A0A3N0GNF7"/>
<dbReference type="Pfam" id="PF00188">
    <property type="entry name" value="CAP"/>
    <property type="match status" value="1"/>
</dbReference>
<dbReference type="InterPro" id="IPR035940">
    <property type="entry name" value="CAP_sf"/>
</dbReference>
<dbReference type="InterPro" id="IPR014044">
    <property type="entry name" value="CAP_dom"/>
</dbReference>
<dbReference type="Proteomes" id="UP000279994">
    <property type="component" value="Unassembled WGS sequence"/>
</dbReference>
<evidence type="ECO:0000313" key="2">
    <source>
        <dbReference type="EMBL" id="RNM14015.1"/>
    </source>
</evidence>
<accession>A0A3N0GNF7</accession>
<dbReference type="CDD" id="cd05379">
    <property type="entry name" value="CAP_bacterial"/>
    <property type="match status" value="1"/>
</dbReference>
<dbReference type="SUPFAM" id="SSF55797">
    <property type="entry name" value="PR-1-like"/>
    <property type="match status" value="1"/>
</dbReference>
<comment type="caution">
    <text evidence="2">The sequence shown here is derived from an EMBL/GenBank/DDBJ whole genome shotgun (WGS) entry which is preliminary data.</text>
</comment>
<protein>
    <submittedName>
        <fullName evidence="2">CAP domain-containing protein</fullName>
    </submittedName>
</protein>
<reference evidence="2 3" key="1">
    <citation type="submission" date="2018-11" db="EMBL/GenBank/DDBJ databases">
        <authorList>
            <person name="Li F."/>
        </authorList>
    </citation>
    <scope>NUCLEOTIDE SEQUENCE [LARGE SCALE GENOMIC DNA]</scope>
    <source>
        <strain evidence="2 3">Gsoil 818</strain>
    </source>
</reference>
<proteinExistence type="predicted"/>
<dbReference type="PANTHER" id="PTHR31157:SF1">
    <property type="entry name" value="SCP DOMAIN-CONTAINING PROTEIN"/>
    <property type="match status" value="1"/>
</dbReference>
<name>A0A3N0GNF7_9ACTN</name>
<organism evidence="2 3">
    <name type="scientific">Nocardioides pocheonensis</name>
    <dbReference type="NCBI Taxonomy" id="661485"/>
    <lineage>
        <taxon>Bacteria</taxon>
        <taxon>Bacillati</taxon>
        <taxon>Actinomycetota</taxon>
        <taxon>Actinomycetes</taxon>
        <taxon>Propionibacteriales</taxon>
        <taxon>Nocardioidaceae</taxon>
        <taxon>Nocardioides</taxon>
    </lineage>
</organism>
<evidence type="ECO:0000313" key="3">
    <source>
        <dbReference type="Proteomes" id="UP000279994"/>
    </source>
</evidence>
<dbReference type="Gene3D" id="3.40.33.10">
    <property type="entry name" value="CAP"/>
    <property type="match status" value="1"/>
</dbReference>
<gene>
    <name evidence="2" type="ORF">EFL26_13835</name>
</gene>
<dbReference type="EMBL" id="RJSF01000040">
    <property type="protein sequence ID" value="RNM14015.1"/>
    <property type="molecule type" value="Genomic_DNA"/>
</dbReference>
<feature type="domain" description="SCP" evidence="1">
    <location>
        <begin position="71"/>
        <end position="179"/>
    </location>
</feature>
<keyword evidence="3" id="KW-1185">Reference proteome</keyword>
<dbReference type="OrthoDB" id="68195at2"/>